<dbReference type="OrthoDB" id="407298at2759"/>
<evidence type="ECO:0000259" key="9">
    <source>
        <dbReference type="PROSITE" id="PS51405"/>
    </source>
</evidence>
<dbReference type="Gene3D" id="1.10.489.10">
    <property type="entry name" value="Chloroperoxidase-like"/>
    <property type="match status" value="1"/>
</dbReference>
<evidence type="ECO:0000256" key="7">
    <source>
        <dbReference type="ARBA" id="ARBA00025795"/>
    </source>
</evidence>
<evidence type="ECO:0000313" key="10">
    <source>
        <dbReference type="EMBL" id="KXS99281.1"/>
    </source>
</evidence>
<dbReference type="InterPro" id="IPR036851">
    <property type="entry name" value="Chloroperoxidase-like_sf"/>
</dbReference>
<keyword evidence="3" id="KW-0349">Heme</keyword>
<comment type="similarity">
    <text evidence="7">Belongs to the chloroperoxidase family.</text>
</comment>
<keyword evidence="2" id="KW-0575">Peroxidase</keyword>
<dbReference type="Proteomes" id="UP000070133">
    <property type="component" value="Unassembled WGS sequence"/>
</dbReference>
<dbReference type="PROSITE" id="PS51405">
    <property type="entry name" value="HEME_HALOPEROXIDASE"/>
    <property type="match status" value="1"/>
</dbReference>
<keyword evidence="11" id="KW-1185">Reference proteome</keyword>
<comment type="caution">
    <text evidence="10">The sequence shown here is derived from an EMBL/GenBank/DDBJ whole genome shotgun (WGS) entry which is preliminary data.</text>
</comment>
<evidence type="ECO:0000256" key="4">
    <source>
        <dbReference type="ARBA" id="ARBA00022723"/>
    </source>
</evidence>
<name>A0A139HA10_9PEZI</name>
<feature type="domain" description="Heme haloperoxidase family profile" evidence="9">
    <location>
        <begin position="80"/>
        <end position="332"/>
    </location>
</feature>
<dbReference type="AlphaFoldDB" id="A0A139HA10"/>
<dbReference type="SUPFAM" id="SSF47571">
    <property type="entry name" value="Cloroperoxidase"/>
    <property type="match status" value="1"/>
</dbReference>
<protein>
    <recommendedName>
        <fullName evidence="9">Heme haloperoxidase family profile domain-containing protein</fullName>
    </recommendedName>
</protein>
<sequence>MKFTALTAGVFATQAAAFPFVMMDDLVKAHMAKNGLEKRQTVPPAGSDAAKAASRARTNCGGQGPCLVFDEAEQFVSTSGAHAFQSPGPSDIRGTCPGLNAAANHGYLNRNGVQGIVNTITGLGAAYGMSVDLAGFLAAYSVVFNGDPILQQWSIGGPPPTLFPSLLGRPQGIDYSHNNYEGDVSIGRADAYLNNGDAYSLQIDRFREAYEYQTPNPRNGQPQIGSDRYDLDSFAQNFDLKLNQSIANNPYFFSAPFSGLVAPAAYNFVINFMSNHSESEKSGYLDGSQFKQFFSVTGDYPDFKWNPGQERIPENWYRRTSTNQYTAVSVFQDLIPQFLAYPNSFRFGGNTGTTNSFVGFDFGDLTGGVFDNQQQLLQGNNLQCFFAQAATAIVPDAISNGALLQAINGLTGKYFAALTGGITCPPLEQLNDDLFSKYPGASYTPKP</sequence>
<evidence type="ECO:0000256" key="6">
    <source>
        <dbReference type="ARBA" id="ARBA00023004"/>
    </source>
</evidence>
<dbReference type="PANTHER" id="PTHR33577">
    <property type="entry name" value="STERIGMATOCYSTIN BIOSYNTHESIS PEROXIDASE STCC-RELATED"/>
    <property type="match status" value="1"/>
</dbReference>
<comment type="cofactor">
    <cofactor evidence="1">
        <name>heme b</name>
        <dbReference type="ChEBI" id="CHEBI:60344"/>
    </cofactor>
</comment>
<gene>
    <name evidence="10" type="ORF">AC578_6202</name>
</gene>
<keyword evidence="8" id="KW-0732">Signal</keyword>
<dbReference type="GO" id="GO:0004601">
    <property type="term" value="F:peroxidase activity"/>
    <property type="evidence" value="ECO:0007669"/>
    <property type="project" value="UniProtKB-KW"/>
</dbReference>
<keyword evidence="6" id="KW-0408">Iron</keyword>
<accession>A0A139HA10</accession>
<evidence type="ECO:0000256" key="2">
    <source>
        <dbReference type="ARBA" id="ARBA00022559"/>
    </source>
</evidence>
<keyword evidence="4" id="KW-0479">Metal-binding</keyword>
<reference evidence="10 11" key="1">
    <citation type="submission" date="2015-07" db="EMBL/GenBank/DDBJ databases">
        <title>Comparative genomics of the Sigatoka disease complex on banana suggests a link between parallel evolutionary changes in Pseudocercospora fijiensis and Pseudocercospora eumusae and increased virulence on the banana host.</title>
        <authorList>
            <person name="Chang T.-C."/>
            <person name="Salvucci A."/>
            <person name="Crous P.W."/>
            <person name="Stergiopoulos I."/>
        </authorList>
    </citation>
    <scope>NUCLEOTIDE SEQUENCE [LARGE SCALE GENOMIC DNA]</scope>
    <source>
        <strain evidence="10 11">CBS 114824</strain>
    </source>
</reference>
<evidence type="ECO:0000256" key="5">
    <source>
        <dbReference type="ARBA" id="ARBA00023002"/>
    </source>
</evidence>
<evidence type="ECO:0000256" key="8">
    <source>
        <dbReference type="SAM" id="SignalP"/>
    </source>
</evidence>
<keyword evidence="5" id="KW-0560">Oxidoreductase</keyword>
<proteinExistence type="inferred from homology"/>
<dbReference type="EMBL" id="LFZN01000095">
    <property type="protein sequence ID" value="KXS99281.1"/>
    <property type="molecule type" value="Genomic_DNA"/>
</dbReference>
<organism evidence="10 11">
    <name type="scientific">Pseudocercospora eumusae</name>
    <dbReference type="NCBI Taxonomy" id="321146"/>
    <lineage>
        <taxon>Eukaryota</taxon>
        <taxon>Fungi</taxon>
        <taxon>Dikarya</taxon>
        <taxon>Ascomycota</taxon>
        <taxon>Pezizomycotina</taxon>
        <taxon>Dothideomycetes</taxon>
        <taxon>Dothideomycetidae</taxon>
        <taxon>Mycosphaerellales</taxon>
        <taxon>Mycosphaerellaceae</taxon>
        <taxon>Pseudocercospora</taxon>
    </lineage>
</organism>
<dbReference type="PANTHER" id="PTHR33577:SF1">
    <property type="entry name" value="HEME HALOPEROXIDASE FAMILY PROFILE DOMAIN-CONTAINING PROTEIN"/>
    <property type="match status" value="1"/>
</dbReference>
<dbReference type="GO" id="GO:0046872">
    <property type="term" value="F:metal ion binding"/>
    <property type="evidence" value="ECO:0007669"/>
    <property type="project" value="UniProtKB-KW"/>
</dbReference>
<evidence type="ECO:0000313" key="11">
    <source>
        <dbReference type="Proteomes" id="UP000070133"/>
    </source>
</evidence>
<dbReference type="InterPro" id="IPR000028">
    <property type="entry name" value="Chloroperoxidase"/>
</dbReference>
<evidence type="ECO:0000256" key="3">
    <source>
        <dbReference type="ARBA" id="ARBA00022617"/>
    </source>
</evidence>
<feature type="chain" id="PRO_5007806393" description="Heme haloperoxidase family profile domain-containing protein" evidence="8">
    <location>
        <begin position="18"/>
        <end position="447"/>
    </location>
</feature>
<dbReference type="Pfam" id="PF01328">
    <property type="entry name" value="Peroxidase_2"/>
    <property type="match status" value="1"/>
</dbReference>
<evidence type="ECO:0000256" key="1">
    <source>
        <dbReference type="ARBA" id="ARBA00001970"/>
    </source>
</evidence>
<feature type="signal peptide" evidence="8">
    <location>
        <begin position="1"/>
        <end position="17"/>
    </location>
</feature>